<accession>R0E5E0</accession>
<sequence precursor="true">MAQRLAGRFEARPMVAINIAPLVPILLSVFVVMLLVSPTGRAGPLIDQPPMDCFGQCKPNDTVFISLRGDGVALLMERKVADAELPALLLASGSVDRGVYVRADAEVAYGRVFKLMSGLQAAGFKPQFINEDLH</sequence>
<comment type="similarity">
    <text evidence="2 7">Belongs to the ExbD/TolR family.</text>
</comment>
<gene>
    <name evidence="9" type="ORF">OR37_04131</name>
</gene>
<reference evidence="9 10" key="1">
    <citation type="journal article" date="2013" name="Genome Announc.">
        <title>Draft Genome Sequence for Caulobacter sp. Strain OR37, a Bacterium Tolerant to Heavy Metals.</title>
        <authorList>
            <person name="Utturkar S.M."/>
            <person name="Bollmann A."/>
            <person name="Brzoska R.M."/>
            <person name="Klingeman D.M."/>
            <person name="Epstein S.E."/>
            <person name="Palumbo A.V."/>
            <person name="Brown S.D."/>
        </authorList>
    </citation>
    <scope>NUCLEOTIDE SEQUENCE [LARGE SCALE GENOMIC DNA]</scope>
    <source>
        <strain evidence="9 10">OR37</strain>
    </source>
</reference>
<evidence type="ECO:0000313" key="10">
    <source>
        <dbReference type="Proteomes" id="UP000013063"/>
    </source>
</evidence>
<dbReference type="OrthoDB" id="7190924at2"/>
<dbReference type="InterPro" id="IPR003400">
    <property type="entry name" value="ExbD"/>
</dbReference>
<dbReference type="Pfam" id="PF02472">
    <property type="entry name" value="ExbD"/>
    <property type="match status" value="1"/>
</dbReference>
<dbReference type="GO" id="GO:0015031">
    <property type="term" value="P:protein transport"/>
    <property type="evidence" value="ECO:0007669"/>
    <property type="project" value="UniProtKB-KW"/>
</dbReference>
<evidence type="ECO:0000256" key="8">
    <source>
        <dbReference type="SAM" id="Phobius"/>
    </source>
</evidence>
<evidence type="ECO:0000256" key="3">
    <source>
        <dbReference type="ARBA" id="ARBA00022475"/>
    </source>
</evidence>
<keyword evidence="6 8" id="KW-0472">Membrane</keyword>
<keyword evidence="7" id="KW-0653">Protein transport</keyword>
<keyword evidence="3" id="KW-1003">Cell membrane</keyword>
<keyword evidence="4 7" id="KW-0812">Transmembrane</keyword>
<keyword evidence="5 8" id="KW-1133">Transmembrane helix</keyword>
<dbReference type="EMBL" id="APMP01000056">
    <property type="protein sequence ID" value="ENZ77354.1"/>
    <property type="molecule type" value="Genomic_DNA"/>
</dbReference>
<evidence type="ECO:0000256" key="7">
    <source>
        <dbReference type="RuleBase" id="RU003879"/>
    </source>
</evidence>
<comment type="caution">
    <text evidence="9">The sequence shown here is derived from an EMBL/GenBank/DDBJ whole genome shotgun (WGS) entry which is preliminary data.</text>
</comment>
<feature type="transmembrane region" description="Helical" evidence="8">
    <location>
        <begin position="15"/>
        <end position="36"/>
    </location>
</feature>
<dbReference type="RefSeq" id="WP_004625162.1">
    <property type="nucleotide sequence ID" value="NZ_APMP01000056.1"/>
</dbReference>
<keyword evidence="10" id="KW-1185">Reference proteome</keyword>
<evidence type="ECO:0000256" key="2">
    <source>
        <dbReference type="ARBA" id="ARBA00005811"/>
    </source>
</evidence>
<dbReference type="eggNOG" id="COG0848">
    <property type="taxonomic scope" value="Bacteria"/>
</dbReference>
<evidence type="ECO:0000313" key="9">
    <source>
        <dbReference type="EMBL" id="ENZ77354.1"/>
    </source>
</evidence>
<evidence type="ECO:0000256" key="5">
    <source>
        <dbReference type="ARBA" id="ARBA00022989"/>
    </source>
</evidence>
<organism evidence="9 10">
    <name type="scientific">Caulobacter vibrioides OR37</name>
    <dbReference type="NCBI Taxonomy" id="1292034"/>
    <lineage>
        <taxon>Bacteria</taxon>
        <taxon>Pseudomonadati</taxon>
        <taxon>Pseudomonadota</taxon>
        <taxon>Alphaproteobacteria</taxon>
        <taxon>Caulobacterales</taxon>
        <taxon>Caulobacteraceae</taxon>
        <taxon>Caulobacter</taxon>
    </lineage>
</organism>
<evidence type="ECO:0000256" key="1">
    <source>
        <dbReference type="ARBA" id="ARBA00004162"/>
    </source>
</evidence>
<dbReference type="GO" id="GO:0022857">
    <property type="term" value="F:transmembrane transporter activity"/>
    <property type="evidence" value="ECO:0007669"/>
    <property type="project" value="InterPro"/>
</dbReference>
<dbReference type="Gene3D" id="3.30.420.270">
    <property type="match status" value="1"/>
</dbReference>
<dbReference type="Proteomes" id="UP000013063">
    <property type="component" value="Unassembled WGS sequence"/>
</dbReference>
<name>R0E5E0_CAUVI</name>
<evidence type="ECO:0000256" key="6">
    <source>
        <dbReference type="ARBA" id="ARBA00023136"/>
    </source>
</evidence>
<dbReference type="STRING" id="1292034.OR37_04131"/>
<dbReference type="AlphaFoldDB" id="R0E5E0"/>
<keyword evidence="7" id="KW-0813">Transport</keyword>
<dbReference type="PATRIC" id="fig|1292034.3.peg.4085"/>
<comment type="subcellular location">
    <subcellularLocation>
        <location evidence="1">Cell membrane</location>
        <topology evidence="1">Single-pass membrane protein</topology>
    </subcellularLocation>
    <subcellularLocation>
        <location evidence="7">Cell membrane</location>
        <topology evidence="7">Single-pass type II membrane protein</topology>
    </subcellularLocation>
</comment>
<dbReference type="GO" id="GO:0005886">
    <property type="term" value="C:plasma membrane"/>
    <property type="evidence" value="ECO:0007669"/>
    <property type="project" value="UniProtKB-SubCell"/>
</dbReference>
<proteinExistence type="inferred from homology"/>
<protein>
    <submittedName>
        <fullName evidence="9">Biopolymer transport protein</fullName>
    </submittedName>
</protein>
<evidence type="ECO:0000256" key="4">
    <source>
        <dbReference type="ARBA" id="ARBA00022692"/>
    </source>
</evidence>